<gene>
    <name evidence="2" type="ORF">FS935_16580</name>
</gene>
<dbReference type="EMBL" id="VOQF01000009">
    <property type="protein sequence ID" value="TXC89496.1"/>
    <property type="molecule type" value="Genomic_DNA"/>
</dbReference>
<feature type="domain" description="DUF4097" evidence="1">
    <location>
        <begin position="47"/>
        <end position="166"/>
    </location>
</feature>
<keyword evidence="3" id="KW-1185">Reference proteome</keyword>
<proteinExistence type="predicted"/>
<evidence type="ECO:0000313" key="2">
    <source>
        <dbReference type="EMBL" id="TXC89496.1"/>
    </source>
</evidence>
<dbReference type="RefSeq" id="WP_146949761.1">
    <property type="nucleotide sequence ID" value="NZ_VOQF01000009.1"/>
</dbReference>
<dbReference type="Pfam" id="PF13349">
    <property type="entry name" value="DUF4097"/>
    <property type="match status" value="2"/>
</dbReference>
<dbReference type="InterPro" id="IPR025164">
    <property type="entry name" value="Toastrack_DUF4097"/>
</dbReference>
<organism evidence="2 3">
    <name type="scientific">Metabacillus litoralis</name>
    <dbReference type="NCBI Taxonomy" id="152268"/>
    <lineage>
        <taxon>Bacteria</taxon>
        <taxon>Bacillati</taxon>
        <taxon>Bacillota</taxon>
        <taxon>Bacilli</taxon>
        <taxon>Bacillales</taxon>
        <taxon>Bacillaceae</taxon>
        <taxon>Metabacillus</taxon>
    </lineage>
</organism>
<reference evidence="2 3" key="1">
    <citation type="journal article" date="2005" name="Int. J. Syst. Evol. Microbiol.">
        <title>Bacillus litoralis sp. nov., isolated from a tidal flat of the Yellow Sea in Korea.</title>
        <authorList>
            <person name="Yoon J.H."/>
            <person name="Oh T.K."/>
        </authorList>
    </citation>
    <scope>NUCLEOTIDE SEQUENCE [LARGE SCALE GENOMIC DNA]</scope>
    <source>
        <strain evidence="2 3">SW-211</strain>
    </source>
</reference>
<name>A0A5C6VZN2_9BACI</name>
<sequence>MKKVALTAFVALIIGIIGFFTVSGNVFSVGRNASIDERETFTSRNIDSMIIKVDVGEVNIKESKNDEIDVHLHGSIAKKLKDQIGFSVEENGSTVEVNVSQRENTFFLQIPFINADFNSNRVLDVSVPKELLNKLDVKTDVGEIAINGIDVEELRAHSDVGEIYVNGFTGIGDFQSNVGEVELENISGKIKAQTDTGEIDLKVAEMTDDIELSSDVGEVTVSFAKEPSNIGFDLSSDIGEVSINGFKGYDNNSSGSIVTQIGNGGPMLKVSTDIGEILVEN</sequence>
<dbReference type="AlphaFoldDB" id="A0A5C6VZN2"/>
<protein>
    <submittedName>
        <fullName evidence="2">DUF4097 domain-containing protein</fullName>
    </submittedName>
</protein>
<dbReference type="OrthoDB" id="2932163at2"/>
<accession>A0A5C6VZN2</accession>
<evidence type="ECO:0000313" key="3">
    <source>
        <dbReference type="Proteomes" id="UP000321363"/>
    </source>
</evidence>
<comment type="caution">
    <text evidence="2">The sequence shown here is derived from an EMBL/GenBank/DDBJ whole genome shotgun (WGS) entry which is preliminary data.</text>
</comment>
<dbReference type="Proteomes" id="UP000321363">
    <property type="component" value="Unassembled WGS sequence"/>
</dbReference>
<evidence type="ECO:0000259" key="1">
    <source>
        <dbReference type="Pfam" id="PF13349"/>
    </source>
</evidence>
<feature type="domain" description="DUF4097" evidence="1">
    <location>
        <begin position="175"/>
        <end position="279"/>
    </location>
</feature>